<evidence type="ECO:0000313" key="2">
    <source>
        <dbReference type="Proteomes" id="UP000293874"/>
    </source>
</evidence>
<reference evidence="1 2" key="1">
    <citation type="submission" date="2019-02" db="EMBL/GenBank/DDBJ databases">
        <title>Genomic Encyclopedia of Type Strains, Phase IV (KMG-IV): sequencing the most valuable type-strain genomes for metagenomic binning, comparative biology and taxonomic classification.</title>
        <authorList>
            <person name="Goeker M."/>
        </authorList>
    </citation>
    <scope>NUCLEOTIDE SEQUENCE [LARGE SCALE GENOMIC DNA]</scope>
    <source>
        <strain evidence="1 2">DSM 18116</strain>
    </source>
</reference>
<protein>
    <submittedName>
        <fullName evidence="1">Uncharacterized protein DUF4302</fullName>
    </submittedName>
</protein>
<dbReference type="PROSITE" id="PS51257">
    <property type="entry name" value="PROKAR_LIPOPROTEIN"/>
    <property type="match status" value="1"/>
</dbReference>
<name>A0A4Q7MQ42_9BACT</name>
<dbReference type="RefSeq" id="WP_130541378.1">
    <property type="nucleotide sequence ID" value="NZ_CP042431.1"/>
</dbReference>
<dbReference type="InterPro" id="IPR025396">
    <property type="entry name" value="DUF4302"/>
</dbReference>
<dbReference type="OrthoDB" id="707849at2"/>
<dbReference type="EMBL" id="SGXA01000002">
    <property type="protein sequence ID" value="RZS70826.1"/>
    <property type="molecule type" value="Genomic_DNA"/>
</dbReference>
<dbReference type="Pfam" id="PF14135">
    <property type="entry name" value="DUF4302"/>
    <property type="match status" value="1"/>
</dbReference>
<dbReference type="AlphaFoldDB" id="A0A4Q7MQ42"/>
<organism evidence="1 2">
    <name type="scientific">Pseudobacter ginsenosidimutans</name>
    <dbReference type="NCBI Taxonomy" id="661488"/>
    <lineage>
        <taxon>Bacteria</taxon>
        <taxon>Pseudomonadati</taxon>
        <taxon>Bacteroidota</taxon>
        <taxon>Chitinophagia</taxon>
        <taxon>Chitinophagales</taxon>
        <taxon>Chitinophagaceae</taxon>
        <taxon>Pseudobacter</taxon>
    </lineage>
</organism>
<gene>
    <name evidence="1" type="ORF">EV199_2721</name>
</gene>
<evidence type="ECO:0000313" key="1">
    <source>
        <dbReference type="EMBL" id="RZS70826.1"/>
    </source>
</evidence>
<dbReference type="Proteomes" id="UP000293874">
    <property type="component" value="Unassembled WGS sequence"/>
</dbReference>
<accession>A0A4Q7MQ42</accession>
<comment type="caution">
    <text evidence="1">The sequence shown here is derived from an EMBL/GenBank/DDBJ whole genome shotgun (WGS) entry which is preliminary data.</text>
</comment>
<sequence length="448" mass="49217">MKKIIIIAFIAASFAGCSKTYEGTVIPEDVPDLAALQNGYMQQLAASTEGWYMEYKPTSNPTKVSLLMKFSNDGKVSLVSDYKGYTDEQENVRFRVGGNVKPELIFETYSVMHAIAENIGGKFEFYISPNADGNFSLTQINGPVNTVYTLRKAVATDRADIQAKANTALLLQQFAGNASAYFKNLELASFDAFWELNTDQQTLKLTWEDQAGTPVSKTVTYNYIANGIALSEPVTKDGISIDGLYFGTATANELEITAAGNAGAGRIAVSHTPAFPYKGTANLFMRIDNVLPRFFAYTLDDPASYYSPDLQPHVAALRELISPAQLRIQLYHYNMNAGGTTPANQLYSMQLLVKNEAGANVFIPYYTSLAKMDESHVVVTPLGTTNSVGAPYLTPVLDFMKIIFPEEGVTVVPYGRSGTLQRLRVISRKDSRIWFNIIVSTPTGIYVD</sequence>
<proteinExistence type="predicted"/>
<keyword evidence="2" id="KW-1185">Reference proteome</keyword>